<feature type="binding site" evidence="14">
    <location>
        <position position="287"/>
    </location>
    <ligand>
        <name>Ca(2+)</name>
        <dbReference type="ChEBI" id="CHEBI:29108"/>
        <label>2</label>
    </ligand>
</feature>
<evidence type="ECO:0000256" key="10">
    <source>
        <dbReference type="ARBA" id="ARBA00023004"/>
    </source>
</evidence>
<comment type="subcellular location">
    <subcellularLocation>
        <location evidence="1">Secreted</location>
    </subcellularLocation>
</comment>
<sequence>MVNKLLHLTFTPLQLNPKASYHRSRSRSGDSKLPMLIPIVPAQIYLVSNMMLNTRFRIGPGLCFFWAAQKTLSAVLLAIATARVTSGLVTKRVTCPTGQTTANAACCVLFPLMDDLQETLFDNGECGEDVIFFCSERGGSNWTNGGGADGSILVFGDVETNFPANLGTDDIVDAQTPILARHNISAGDLIQFAGAVGVSNCPGAPQLQFLLGRPDPVAPSPIGLVPEPFDTLTDILERFAEVGFSPEEVVALLASHTIAAADHVDPTVSFVKKCPRSHLNAYAHHSTPLQEFSILSFSSRSSSEVLFSREPVGMPAKWNLHLRERSASTLMLPYVLLHLYDGVASSSPFALQLARDSRTACAWQSFVGQQAKMQSEFKAAMAKLAVIGQDASSLIDCSDVIPVPKPVVGTPHLPAGLSMSDIEQACATAAFPTLTAQPGPATSVTPV</sequence>
<dbReference type="Gene3D" id="1.10.520.10">
    <property type="match status" value="1"/>
</dbReference>
<evidence type="ECO:0000256" key="5">
    <source>
        <dbReference type="ARBA" id="ARBA00022617"/>
    </source>
</evidence>
<feature type="binding site" evidence="14">
    <location>
        <position position="149"/>
    </location>
    <ligand>
        <name>Ca(2+)</name>
        <dbReference type="ChEBI" id="CHEBI:29108"/>
        <label>1</label>
    </ligand>
</feature>
<keyword evidence="5 14" id="KW-0349">Heme</keyword>
<evidence type="ECO:0000256" key="14">
    <source>
        <dbReference type="PIRSR" id="PIRSR601621-2"/>
    </source>
</evidence>
<dbReference type="PRINTS" id="PR00458">
    <property type="entry name" value="PEROXIDASE"/>
</dbReference>
<feature type="disulfide bond" evidence="15">
    <location>
        <begin position="106"/>
        <end position="397"/>
    </location>
</feature>
<keyword evidence="12" id="KW-0325">Glycoprotein</keyword>
<dbReference type="PANTHER" id="PTHR31356:SF66">
    <property type="entry name" value="CATALASE-PEROXIDASE"/>
    <property type="match status" value="1"/>
</dbReference>
<evidence type="ECO:0000256" key="15">
    <source>
        <dbReference type="PIRSR" id="PIRSR601621-4"/>
    </source>
</evidence>
<evidence type="ECO:0000256" key="3">
    <source>
        <dbReference type="ARBA" id="ARBA00022525"/>
    </source>
</evidence>
<evidence type="ECO:0000256" key="12">
    <source>
        <dbReference type="ARBA" id="ARBA00023180"/>
    </source>
</evidence>
<organism evidence="18 19">
    <name type="scientific">Mycena venus</name>
    <dbReference type="NCBI Taxonomy" id="2733690"/>
    <lineage>
        <taxon>Eukaryota</taxon>
        <taxon>Fungi</taxon>
        <taxon>Dikarya</taxon>
        <taxon>Basidiomycota</taxon>
        <taxon>Agaricomycotina</taxon>
        <taxon>Agaricomycetes</taxon>
        <taxon>Agaricomycetidae</taxon>
        <taxon>Agaricales</taxon>
        <taxon>Marasmiineae</taxon>
        <taxon>Mycenaceae</taxon>
        <taxon>Mycena</taxon>
    </lineage>
</organism>
<evidence type="ECO:0000256" key="7">
    <source>
        <dbReference type="ARBA" id="ARBA00022729"/>
    </source>
</evidence>
<dbReference type="PROSITE" id="PS00435">
    <property type="entry name" value="PEROXIDASE_1"/>
    <property type="match status" value="1"/>
</dbReference>
<comment type="caution">
    <text evidence="18">The sequence shown here is derived from an EMBL/GenBank/DDBJ whole genome shotgun (WGS) entry which is preliminary data.</text>
</comment>
<evidence type="ECO:0000256" key="6">
    <source>
        <dbReference type="ARBA" id="ARBA00022723"/>
    </source>
</evidence>
<dbReference type="GO" id="GO:0020037">
    <property type="term" value="F:heme binding"/>
    <property type="evidence" value="ECO:0007669"/>
    <property type="project" value="UniProtKB-UniRule"/>
</dbReference>
<keyword evidence="6 14" id="KW-0479">Metal-binding</keyword>
<feature type="disulfide bond" evidence="15">
    <location>
        <begin position="126"/>
        <end position="201"/>
    </location>
</feature>
<reference evidence="18" key="1">
    <citation type="submission" date="2020-05" db="EMBL/GenBank/DDBJ databases">
        <title>Mycena genomes resolve the evolution of fungal bioluminescence.</title>
        <authorList>
            <person name="Tsai I.J."/>
        </authorList>
    </citation>
    <scope>NUCLEOTIDE SEQUENCE</scope>
    <source>
        <strain evidence="18">CCC161011</strain>
    </source>
</reference>
<dbReference type="GO" id="GO:0034599">
    <property type="term" value="P:cellular response to oxidative stress"/>
    <property type="evidence" value="ECO:0007669"/>
    <property type="project" value="InterPro"/>
</dbReference>
<evidence type="ECO:0000259" key="17">
    <source>
        <dbReference type="PROSITE" id="PS50873"/>
    </source>
</evidence>
<feature type="binding site" description="axial binding residue" evidence="14">
    <location>
        <position position="256"/>
    </location>
    <ligand>
        <name>heme b</name>
        <dbReference type="ChEBI" id="CHEBI:60344"/>
    </ligand>
    <ligandPart>
        <name>Fe</name>
        <dbReference type="ChEBI" id="CHEBI:18248"/>
    </ligandPart>
</feature>
<dbReference type="GO" id="GO:0042744">
    <property type="term" value="P:hydrogen peroxide catabolic process"/>
    <property type="evidence" value="ECO:0007669"/>
    <property type="project" value="UniProtKB-KW"/>
</dbReference>
<dbReference type="PANTHER" id="PTHR31356">
    <property type="entry name" value="THYLAKOID LUMENAL 29 KDA PROTEIN, CHLOROPLASTIC-RELATED"/>
    <property type="match status" value="1"/>
</dbReference>
<dbReference type="GO" id="GO:0005576">
    <property type="term" value="C:extracellular region"/>
    <property type="evidence" value="ECO:0007669"/>
    <property type="project" value="UniProtKB-SubCell"/>
</dbReference>
<feature type="disulfide bond" evidence="15">
    <location>
        <begin position="361"/>
        <end position="426"/>
    </location>
</feature>
<dbReference type="PROSITE" id="PS50873">
    <property type="entry name" value="PEROXIDASE_4"/>
    <property type="match status" value="1"/>
</dbReference>
<dbReference type="InterPro" id="IPR019793">
    <property type="entry name" value="Peroxidases_heam-ligand_BS"/>
</dbReference>
<dbReference type="GO" id="GO:0004601">
    <property type="term" value="F:peroxidase activity"/>
    <property type="evidence" value="ECO:0007669"/>
    <property type="project" value="UniProtKB-KW"/>
</dbReference>
<evidence type="ECO:0000256" key="1">
    <source>
        <dbReference type="ARBA" id="ARBA00004613"/>
    </source>
</evidence>
<evidence type="ECO:0000256" key="2">
    <source>
        <dbReference type="ARBA" id="ARBA00006089"/>
    </source>
</evidence>
<evidence type="ECO:0000256" key="9">
    <source>
        <dbReference type="ARBA" id="ARBA00023002"/>
    </source>
</evidence>
<dbReference type="EMBL" id="JACAZI010000002">
    <property type="protein sequence ID" value="KAF7369231.1"/>
    <property type="molecule type" value="Genomic_DNA"/>
</dbReference>
<keyword evidence="13" id="KW-0376">Hydrogen peroxide</keyword>
<keyword evidence="4 16" id="KW-0575">Peroxidase</keyword>
<dbReference type="SUPFAM" id="SSF48113">
    <property type="entry name" value="Heme-dependent peroxidases"/>
    <property type="match status" value="1"/>
</dbReference>
<evidence type="ECO:0000313" key="19">
    <source>
        <dbReference type="Proteomes" id="UP000620124"/>
    </source>
</evidence>
<comment type="cofactor">
    <cofactor evidence="14 16">
        <name>Ca(2+)</name>
        <dbReference type="ChEBI" id="CHEBI:29108"/>
    </cofactor>
    <text evidence="14 16">Binds 2 calcium ions per subunit.</text>
</comment>
<dbReference type="PRINTS" id="PR00462">
    <property type="entry name" value="LIGNINASE"/>
</dbReference>
<dbReference type="OrthoDB" id="2113341at2759"/>
<feature type="binding site" evidence="14">
    <location>
        <position position="151"/>
    </location>
    <ligand>
        <name>Ca(2+)</name>
        <dbReference type="ChEBI" id="CHEBI:29108"/>
        <label>1</label>
    </ligand>
</feature>
<keyword evidence="11 15" id="KW-1015">Disulfide bond</keyword>
<evidence type="ECO:0000256" key="11">
    <source>
        <dbReference type="ARBA" id="ARBA00023157"/>
    </source>
</evidence>
<feature type="binding site" evidence="14">
    <location>
        <position position="147"/>
    </location>
    <ligand>
        <name>Ca(2+)</name>
        <dbReference type="ChEBI" id="CHEBI:29108"/>
        <label>1</label>
    </ligand>
</feature>
<comment type="similarity">
    <text evidence="2 16">Belongs to the peroxidase family. Ligninase subfamily.</text>
</comment>
<dbReference type="InterPro" id="IPR002016">
    <property type="entry name" value="Haem_peroxidase"/>
</dbReference>
<dbReference type="Pfam" id="PF11895">
    <property type="entry name" value="Peroxidase_ext"/>
    <property type="match status" value="1"/>
</dbReference>
<keyword evidence="10 14" id="KW-0408">Iron</keyword>
<dbReference type="InterPro" id="IPR024589">
    <property type="entry name" value="Ligninase_C"/>
</dbReference>
<accession>A0A8H6Z3L0</accession>
<dbReference type="Gene3D" id="1.10.420.10">
    <property type="entry name" value="Peroxidase, domain 2"/>
    <property type="match status" value="2"/>
</dbReference>
<evidence type="ECO:0000256" key="13">
    <source>
        <dbReference type="ARBA" id="ARBA00023324"/>
    </source>
</evidence>
<keyword evidence="8 14" id="KW-0106">Calcium</keyword>
<feature type="binding site" evidence="14">
    <location>
        <position position="257"/>
    </location>
    <ligand>
        <name>Ca(2+)</name>
        <dbReference type="ChEBI" id="CHEBI:29108"/>
        <label>2</label>
    </ligand>
</feature>
<evidence type="ECO:0000256" key="8">
    <source>
        <dbReference type="ARBA" id="ARBA00022837"/>
    </source>
</evidence>
<name>A0A8H6Z3L0_9AGAR</name>
<dbReference type="GO" id="GO:0000302">
    <property type="term" value="P:response to reactive oxygen species"/>
    <property type="evidence" value="ECO:0007669"/>
    <property type="project" value="TreeGrafter"/>
</dbReference>
<evidence type="ECO:0000313" key="18">
    <source>
        <dbReference type="EMBL" id="KAF7369231.1"/>
    </source>
</evidence>
<keyword evidence="3" id="KW-0964">Secreted</keyword>
<feature type="domain" description="Plant heme peroxidase family profile" evidence="17">
    <location>
        <begin position="184"/>
        <end position="261"/>
    </location>
</feature>
<keyword evidence="7" id="KW-0732">Signal</keyword>
<dbReference type="GO" id="GO:0046872">
    <property type="term" value="F:metal ion binding"/>
    <property type="evidence" value="ECO:0007669"/>
    <property type="project" value="UniProtKB-UniRule"/>
</dbReference>
<dbReference type="EC" id="1.11.1.-" evidence="16"/>
<dbReference type="InterPro" id="IPR010255">
    <property type="entry name" value="Haem_peroxidase_sf"/>
</dbReference>
<evidence type="ECO:0000256" key="16">
    <source>
        <dbReference type="RuleBase" id="RU363051"/>
    </source>
</evidence>
<dbReference type="InterPro" id="IPR044831">
    <property type="entry name" value="Ccp1-like"/>
</dbReference>
<comment type="cofactor">
    <cofactor evidence="14">
        <name>heme b</name>
        <dbReference type="ChEBI" id="CHEBI:60344"/>
    </cofactor>
    <text evidence="14">Binds 1 heme b (iron(II)-protoporphyrin IX) group per subunit.</text>
</comment>
<protein>
    <recommendedName>
        <fullName evidence="16">Peroxidase</fullName>
        <ecNumber evidence="16">1.11.1.-</ecNumber>
    </recommendedName>
</protein>
<feature type="disulfide bond" evidence="15">
    <location>
        <begin position="95"/>
        <end position="107"/>
    </location>
</feature>
<keyword evidence="19" id="KW-1185">Reference proteome</keyword>
<dbReference type="Proteomes" id="UP000620124">
    <property type="component" value="Unassembled WGS sequence"/>
</dbReference>
<dbReference type="Pfam" id="PF00141">
    <property type="entry name" value="peroxidase"/>
    <property type="match status" value="1"/>
</dbReference>
<dbReference type="AlphaFoldDB" id="A0A8H6Z3L0"/>
<proteinExistence type="inferred from homology"/>
<dbReference type="InterPro" id="IPR001621">
    <property type="entry name" value="Ligninase"/>
</dbReference>
<keyword evidence="9 16" id="KW-0560">Oxidoreductase</keyword>
<evidence type="ECO:0000256" key="4">
    <source>
        <dbReference type="ARBA" id="ARBA00022559"/>
    </source>
</evidence>
<gene>
    <name evidence="18" type="ORF">MVEN_00250800</name>
</gene>